<dbReference type="InterPro" id="IPR048324">
    <property type="entry name" value="ZSWIM1-3_RNaseH-like"/>
</dbReference>
<name>A0A225VUH9_9STRA</name>
<dbReference type="Proteomes" id="UP000198211">
    <property type="component" value="Unassembled WGS sequence"/>
</dbReference>
<comment type="caution">
    <text evidence="2">The sequence shown here is derived from an EMBL/GenBank/DDBJ whole genome shotgun (WGS) entry which is preliminary data.</text>
</comment>
<organism evidence="2 3">
    <name type="scientific">Phytophthora megakarya</name>
    <dbReference type="NCBI Taxonomy" id="4795"/>
    <lineage>
        <taxon>Eukaryota</taxon>
        <taxon>Sar</taxon>
        <taxon>Stramenopiles</taxon>
        <taxon>Oomycota</taxon>
        <taxon>Peronosporomycetes</taxon>
        <taxon>Peronosporales</taxon>
        <taxon>Peronosporaceae</taxon>
        <taxon>Phytophthora</taxon>
    </lineage>
</organism>
<dbReference type="OrthoDB" id="124789at2759"/>
<sequence length="264" mass="30011">MFSIFQEKTYHLFSWRTRMSIAARYKNILAAQALAKRGKTKKEVVTGGGAEMPHRGKRIAERLCAPCYAVRPKYPRQKKTQRYAEDGVFCKNQCACETQAKWIRFSFGGECGGRSRSTANISLVVQLLRESWHSELRHQGFTMSRTGANTKSILAYLRKKTGTTLKDVHNMIQEVCNSFEAGRTDVERAVAVFDEFMEGPAGNTAEFIVDSESNKVREVTFWSARQKLLFAAFPEVVLVDATHDTNVNRYMLFRFAVHNVFGRG</sequence>
<keyword evidence="3" id="KW-1185">Reference proteome</keyword>
<dbReference type="InterPro" id="IPR052579">
    <property type="entry name" value="Zinc_finger_SWIM"/>
</dbReference>
<feature type="domain" description="ZSWIM1/3 RNaseH-like" evidence="1">
    <location>
        <begin position="195"/>
        <end position="264"/>
    </location>
</feature>
<dbReference type="Pfam" id="PF21056">
    <property type="entry name" value="ZSWIM1-3_RNaseH-like"/>
    <property type="match status" value="1"/>
</dbReference>
<dbReference type="EMBL" id="NBNE01002920">
    <property type="protein sequence ID" value="OWZ09083.1"/>
    <property type="molecule type" value="Genomic_DNA"/>
</dbReference>
<reference evidence="3" key="1">
    <citation type="submission" date="2017-03" db="EMBL/GenBank/DDBJ databases">
        <title>Phytopthora megakarya and P. palmivora, two closely related causual agents of cacao black pod achieved similar genome size and gene model numbers by different mechanisms.</title>
        <authorList>
            <person name="Ali S."/>
            <person name="Shao J."/>
            <person name="Larry D.J."/>
            <person name="Kronmiller B."/>
            <person name="Shen D."/>
            <person name="Strem M.D."/>
            <person name="Melnick R.L."/>
            <person name="Guiltinan M.J."/>
            <person name="Tyler B.M."/>
            <person name="Meinhardt L.W."/>
            <person name="Bailey B.A."/>
        </authorList>
    </citation>
    <scope>NUCLEOTIDE SEQUENCE [LARGE SCALE GENOMIC DNA]</scope>
    <source>
        <strain evidence="3">zdho120</strain>
    </source>
</reference>
<evidence type="ECO:0000313" key="3">
    <source>
        <dbReference type="Proteomes" id="UP000198211"/>
    </source>
</evidence>
<accession>A0A225VUH9</accession>
<dbReference type="PANTHER" id="PTHR31569">
    <property type="entry name" value="SWIM-TYPE DOMAIN-CONTAINING PROTEIN"/>
    <property type="match status" value="1"/>
</dbReference>
<dbReference type="PANTHER" id="PTHR31569:SF4">
    <property type="entry name" value="SWIM-TYPE DOMAIN-CONTAINING PROTEIN"/>
    <property type="match status" value="1"/>
</dbReference>
<protein>
    <recommendedName>
        <fullName evidence="1">ZSWIM1/3 RNaseH-like domain-containing protein</fullName>
    </recommendedName>
</protein>
<gene>
    <name evidence="2" type="ORF">PHMEG_00018271</name>
</gene>
<evidence type="ECO:0000259" key="1">
    <source>
        <dbReference type="Pfam" id="PF21056"/>
    </source>
</evidence>
<evidence type="ECO:0000313" key="2">
    <source>
        <dbReference type="EMBL" id="OWZ09083.1"/>
    </source>
</evidence>
<proteinExistence type="predicted"/>
<dbReference type="AlphaFoldDB" id="A0A225VUH9"/>